<evidence type="ECO:0000256" key="1">
    <source>
        <dbReference type="SAM" id="Phobius"/>
    </source>
</evidence>
<proteinExistence type="predicted"/>
<dbReference type="EMBL" id="LAZR01005749">
    <property type="protein sequence ID" value="KKM97421.1"/>
    <property type="molecule type" value="Genomic_DNA"/>
</dbReference>
<evidence type="ECO:0000313" key="2">
    <source>
        <dbReference type="EMBL" id="KKM97421.1"/>
    </source>
</evidence>
<feature type="transmembrane region" description="Helical" evidence="1">
    <location>
        <begin position="96"/>
        <end position="116"/>
    </location>
</feature>
<organism evidence="2">
    <name type="scientific">marine sediment metagenome</name>
    <dbReference type="NCBI Taxonomy" id="412755"/>
    <lineage>
        <taxon>unclassified sequences</taxon>
        <taxon>metagenomes</taxon>
        <taxon>ecological metagenomes</taxon>
    </lineage>
</organism>
<keyword evidence="1" id="KW-0812">Transmembrane</keyword>
<keyword evidence="1" id="KW-1133">Transmembrane helix</keyword>
<protein>
    <submittedName>
        <fullName evidence="2">Uncharacterized protein</fullName>
    </submittedName>
</protein>
<comment type="caution">
    <text evidence="2">The sequence shown here is derived from an EMBL/GenBank/DDBJ whole genome shotgun (WGS) entry which is preliminary data.</text>
</comment>
<dbReference type="AlphaFoldDB" id="A0A0F9MDK8"/>
<sequence>MLNRKIDLPVRYPMKWGDPGNPIELPVRYPMKWGDPGNPIRQEAGKGVIPMATLTKCSECGYPIQAKFEGETAICAYCGEKLEAVVTQGVTIPTTLFWGILAFGLGVLIGPALIASTSEGRSWLEKQAKGIGR</sequence>
<gene>
    <name evidence="2" type="ORF">LCGC14_1168250</name>
</gene>
<keyword evidence="1" id="KW-0472">Membrane</keyword>
<name>A0A0F9MDK8_9ZZZZ</name>
<accession>A0A0F9MDK8</accession>
<reference evidence="2" key="1">
    <citation type="journal article" date="2015" name="Nature">
        <title>Complex archaea that bridge the gap between prokaryotes and eukaryotes.</title>
        <authorList>
            <person name="Spang A."/>
            <person name="Saw J.H."/>
            <person name="Jorgensen S.L."/>
            <person name="Zaremba-Niedzwiedzka K."/>
            <person name="Martijn J."/>
            <person name="Lind A.E."/>
            <person name="van Eijk R."/>
            <person name="Schleper C."/>
            <person name="Guy L."/>
            <person name="Ettema T.J."/>
        </authorList>
    </citation>
    <scope>NUCLEOTIDE SEQUENCE</scope>
</reference>